<evidence type="ECO:0000313" key="4">
    <source>
        <dbReference type="EMBL" id="RZM81182.1"/>
    </source>
</evidence>
<accession>A0A4Q7EDH8</accession>
<evidence type="ECO:0008006" key="6">
    <source>
        <dbReference type="Google" id="ProtNLM"/>
    </source>
</evidence>
<dbReference type="AlphaFoldDB" id="A0A4Q7EDH8"/>
<dbReference type="GO" id="GO:0016757">
    <property type="term" value="F:glycosyltransferase activity"/>
    <property type="evidence" value="ECO:0007669"/>
    <property type="project" value="InterPro"/>
</dbReference>
<evidence type="ECO:0000256" key="1">
    <source>
        <dbReference type="ARBA" id="ARBA00022679"/>
    </source>
</evidence>
<dbReference type="GO" id="GO:0009103">
    <property type="term" value="P:lipopolysaccharide biosynthetic process"/>
    <property type="evidence" value="ECO:0007669"/>
    <property type="project" value="TreeGrafter"/>
</dbReference>
<protein>
    <recommendedName>
        <fullName evidence="6">Glycosyl transferase family 1 domain-containing protein</fullName>
    </recommendedName>
</protein>
<evidence type="ECO:0000313" key="5">
    <source>
        <dbReference type="Proteomes" id="UP000292345"/>
    </source>
</evidence>
<gene>
    <name evidence="4" type="ORF">C3B51_09340</name>
</gene>
<evidence type="ECO:0000259" key="3">
    <source>
        <dbReference type="Pfam" id="PF13439"/>
    </source>
</evidence>
<reference evidence="4 5" key="1">
    <citation type="submission" date="2018-01" db="EMBL/GenBank/DDBJ databases">
        <title>Co-occurrence of chitin degradation, pigmentation and bioactivity in marine Pseudoalteromonas.</title>
        <authorList>
            <person name="Paulsen S."/>
            <person name="Gram L."/>
            <person name="Machado H."/>
        </authorList>
    </citation>
    <scope>NUCLEOTIDE SEQUENCE [LARGE SCALE GENOMIC DNA]</scope>
    <source>
        <strain evidence="4 5">S1946</strain>
    </source>
</reference>
<name>A0A4Q7EDH8_9GAMM</name>
<dbReference type="Pfam" id="PF00534">
    <property type="entry name" value="Glycos_transf_1"/>
    <property type="match status" value="1"/>
</dbReference>
<feature type="domain" description="Glycosyltransferase subfamily 4-like N-terminal" evidence="3">
    <location>
        <begin position="62"/>
        <end position="176"/>
    </location>
</feature>
<sequence>MTILHFCSYYVGSTVFFELFSALNQHCKQFVYVPVRFKQQLSTNQVPSVEFKFVKNLSIFTRAFYLLKLIRILYPAFVTYFKNSSIKVVHAHTLYSDGIPAYIFSRLAGKKLIITLRNTDVNTGFKYYRQYKWLAKKALSYSSSIILVSPAHKLKFQNYFGHAFDDKLKVIPNGINQFFLENAKDKKVSPKNKIIALHIANINKNKNLKNTISAFFEATKGTSELEFRVAGGTYDEYVKVFGELPLEHREKTVFLGKLDKMQLLSEMDKATFFVMVSHHETFGLVYIEAISQCLPIVYTAGQGVDGYFKDGEFGFKANSRDVDSISEAILNTTSKFPNGLGAFDVNPAHSFSWVSIAKIYKNKVYK</sequence>
<evidence type="ECO:0000259" key="2">
    <source>
        <dbReference type="Pfam" id="PF00534"/>
    </source>
</evidence>
<dbReference type="Gene3D" id="3.40.50.2000">
    <property type="entry name" value="Glycogen Phosphorylase B"/>
    <property type="match status" value="2"/>
</dbReference>
<dbReference type="EMBL" id="PPUZ01000024">
    <property type="protein sequence ID" value="RZM81182.1"/>
    <property type="molecule type" value="Genomic_DNA"/>
</dbReference>
<dbReference type="InterPro" id="IPR001296">
    <property type="entry name" value="Glyco_trans_1"/>
</dbReference>
<feature type="domain" description="Glycosyl transferase family 1" evidence="2">
    <location>
        <begin position="182"/>
        <end position="330"/>
    </location>
</feature>
<dbReference type="Proteomes" id="UP000292345">
    <property type="component" value="Unassembled WGS sequence"/>
</dbReference>
<comment type="caution">
    <text evidence="4">The sequence shown here is derived from an EMBL/GenBank/DDBJ whole genome shotgun (WGS) entry which is preliminary data.</text>
</comment>
<proteinExistence type="predicted"/>
<dbReference type="PANTHER" id="PTHR46401:SF2">
    <property type="entry name" value="GLYCOSYLTRANSFERASE WBBK-RELATED"/>
    <property type="match status" value="1"/>
</dbReference>
<dbReference type="InterPro" id="IPR028098">
    <property type="entry name" value="Glyco_trans_4-like_N"/>
</dbReference>
<dbReference type="PANTHER" id="PTHR46401">
    <property type="entry name" value="GLYCOSYLTRANSFERASE WBBK-RELATED"/>
    <property type="match status" value="1"/>
</dbReference>
<dbReference type="Pfam" id="PF13439">
    <property type="entry name" value="Glyco_transf_4"/>
    <property type="match status" value="1"/>
</dbReference>
<dbReference type="SUPFAM" id="SSF53756">
    <property type="entry name" value="UDP-Glycosyltransferase/glycogen phosphorylase"/>
    <property type="match status" value="1"/>
</dbReference>
<dbReference type="CDD" id="cd03801">
    <property type="entry name" value="GT4_PimA-like"/>
    <property type="match status" value="1"/>
</dbReference>
<organism evidence="4 5">
    <name type="scientific">Pseudoalteromonas rubra</name>
    <dbReference type="NCBI Taxonomy" id="43658"/>
    <lineage>
        <taxon>Bacteria</taxon>
        <taxon>Pseudomonadati</taxon>
        <taxon>Pseudomonadota</taxon>
        <taxon>Gammaproteobacteria</taxon>
        <taxon>Alteromonadales</taxon>
        <taxon>Pseudoalteromonadaceae</taxon>
        <taxon>Pseudoalteromonas</taxon>
    </lineage>
</organism>
<keyword evidence="1" id="KW-0808">Transferase</keyword>
<dbReference type="RefSeq" id="WP_130244871.1">
    <property type="nucleotide sequence ID" value="NZ_PPUZ01000024.1"/>
</dbReference>